<organism evidence="2 3">
    <name type="scientific">Cudoniella acicularis</name>
    <dbReference type="NCBI Taxonomy" id="354080"/>
    <lineage>
        <taxon>Eukaryota</taxon>
        <taxon>Fungi</taxon>
        <taxon>Dikarya</taxon>
        <taxon>Ascomycota</taxon>
        <taxon>Pezizomycotina</taxon>
        <taxon>Leotiomycetes</taxon>
        <taxon>Helotiales</taxon>
        <taxon>Tricladiaceae</taxon>
        <taxon>Cudoniella</taxon>
    </lineage>
</organism>
<feature type="compositionally biased region" description="Polar residues" evidence="1">
    <location>
        <begin position="442"/>
        <end position="451"/>
    </location>
</feature>
<name>A0A8H4RCB6_9HELO</name>
<feature type="compositionally biased region" description="Basic and acidic residues" evidence="1">
    <location>
        <begin position="20"/>
        <end position="33"/>
    </location>
</feature>
<feature type="compositionally biased region" description="Polar residues" evidence="1">
    <location>
        <begin position="415"/>
        <end position="427"/>
    </location>
</feature>
<dbReference type="Proteomes" id="UP000566819">
    <property type="component" value="Unassembled WGS sequence"/>
</dbReference>
<dbReference type="EMBL" id="JAAMPI010001341">
    <property type="protein sequence ID" value="KAF4625582.1"/>
    <property type="molecule type" value="Genomic_DNA"/>
</dbReference>
<feature type="region of interest" description="Disordered" evidence="1">
    <location>
        <begin position="1"/>
        <end position="75"/>
    </location>
</feature>
<accession>A0A8H4RCB6</accession>
<feature type="compositionally biased region" description="Polar residues" evidence="1">
    <location>
        <begin position="458"/>
        <end position="474"/>
    </location>
</feature>
<reference evidence="2 3" key="1">
    <citation type="submission" date="2020-03" db="EMBL/GenBank/DDBJ databases">
        <title>Draft Genome Sequence of Cudoniella acicularis.</title>
        <authorList>
            <person name="Buettner E."/>
            <person name="Kellner H."/>
        </authorList>
    </citation>
    <scope>NUCLEOTIDE SEQUENCE [LARGE SCALE GENOMIC DNA]</scope>
    <source>
        <strain evidence="2 3">DSM 108380</strain>
    </source>
</reference>
<gene>
    <name evidence="2" type="ORF">G7Y89_g12583</name>
</gene>
<evidence type="ECO:0000313" key="3">
    <source>
        <dbReference type="Proteomes" id="UP000566819"/>
    </source>
</evidence>
<comment type="caution">
    <text evidence="2">The sequence shown here is derived from an EMBL/GenBank/DDBJ whole genome shotgun (WGS) entry which is preliminary data.</text>
</comment>
<dbReference type="OrthoDB" id="5399597at2759"/>
<feature type="region of interest" description="Disordered" evidence="1">
    <location>
        <begin position="352"/>
        <end position="499"/>
    </location>
</feature>
<dbReference type="AlphaFoldDB" id="A0A8H4RCB6"/>
<evidence type="ECO:0000313" key="2">
    <source>
        <dbReference type="EMBL" id="KAF4625582.1"/>
    </source>
</evidence>
<protein>
    <submittedName>
        <fullName evidence="2">Uncharacterized protein</fullName>
    </submittedName>
</protein>
<feature type="compositionally biased region" description="Basic and acidic residues" evidence="1">
    <location>
        <begin position="487"/>
        <end position="497"/>
    </location>
</feature>
<keyword evidence="3" id="KW-1185">Reference proteome</keyword>
<sequence>MTSSSSRRREGDRGRHHREKGSDGKRRHFREDEIGVTEDVPRAEASSGRYWSTRDEDEDIPPTSLSMATAPPFRESRHEYDDVNEGSARMQGLSLSEQNYQPKMAAKSYQTPQRKATIVWALCPYNCGLGHFLPDPVPRPEPLSRTKDKKEGKEWKEWKRWKEEYRSWRDFTCSCKNAYFCRAHGQWVSGADVRNGNSPSRKEQTPSTCHKLGYFCKAHQKWIRDGDVVAKKAATKENQTSETCHRAGYFCKAHNEWVPQDVVDLKLAPSESNQTESKCHPTEEDLPPTEKGYFNFRTSDGCNSKQGISGLSVASIGGSSSSLYDPRSPSLGAGPQYPLGYLAGQMGSGMGPAASMLSSRQPGYSAPPGFYSAGPSHQAQGSGGSSSTPSGYYPSASSDITSGKYSTLPVDKNHSSSYSTGPSYQAQGSGGSSNTTSGYYPSASSDITSGKYSVVPTERTSQSGYSSVPSTQYTPGFVSTYGSQEQMSERADLEHSSQEGQINVASSYYPTAWSDWNWKEEYSCYSRYRLTGPDEWEYEYDRKD</sequence>
<evidence type="ECO:0000256" key="1">
    <source>
        <dbReference type="SAM" id="MobiDB-lite"/>
    </source>
</evidence>
<feature type="compositionally biased region" description="Low complexity" evidence="1">
    <location>
        <begin position="372"/>
        <end position="398"/>
    </location>
</feature>
<proteinExistence type="predicted"/>